<protein>
    <submittedName>
        <fullName evidence="5">AraC family transcriptional regulator</fullName>
    </submittedName>
</protein>
<dbReference type="RefSeq" id="WP_252676223.1">
    <property type="nucleotide sequence ID" value="NZ_JAMXHT010000001.1"/>
</dbReference>
<keyword evidence="1" id="KW-0805">Transcription regulation</keyword>
<dbReference type="PANTHER" id="PTHR47894">
    <property type="entry name" value="HTH-TYPE TRANSCRIPTIONAL REGULATOR GADX"/>
    <property type="match status" value="1"/>
</dbReference>
<evidence type="ECO:0000313" key="5">
    <source>
        <dbReference type="EMBL" id="MCO5396996.1"/>
    </source>
</evidence>
<evidence type="ECO:0000256" key="1">
    <source>
        <dbReference type="ARBA" id="ARBA00023015"/>
    </source>
</evidence>
<dbReference type="Proteomes" id="UP001162811">
    <property type="component" value="Unassembled WGS sequence"/>
</dbReference>
<dbReference type="InterPro" id="IPR032687">
    <property type="entry name" value="AraC-type_N"/>
</dbReference>
<dbReference type="Gene3D" id="1.10.10.60">
    <property type="entry name" value="Homeodomain-like"/>
    <property type="match status" value="1"/>
</dbReference>
<dbReference type="PANTHER" id="PTHR47894:SF4">
    <property type="entry name" value="HTH-TYPE TRANSCRIPTIONAL REGULATOR GADX"/>
    <property type="match status" value="1"/>
</dbReference>
<dbReference type="InterPro" id="IPR018062">
    <property type="entry name" value="HTH_AraC-typ_CS"/>
</dbReference>
<evidence type="ECO:0000256" key="3">
    <source>
        <dbReference type="ARBA" id="ARBA00023163"/>
    </source>
</evidence>
<organism evidence="5 6">
    <name type="scientific">Ralstonia soli</name>
    <dbReference type="NCBI Taxonomy" id="2953896"/>
    <lineage>
        <taxon>Bacteria</taxon>
        <taxon>Pseudomonadati</taxon>
        <taxon>Pseudomonadota</taxon>
        <taxon>Betaproteobacteria</taxon>
        <taxon>Burkholderiales</taxon>
        <taxon>Burkholderiaceae</taxon>
        <taxon>Ralstonia</taxon>
    </lineage>
</organism>
<comment type="caution">
    <text evidence="5">The sequence shown here is derived from an EMBL/GenBank/DDBJ whole genome shotgun (WGS) entry which is preliminary data.</text>
</comment>
<evidence type="ECO:0000256" key="2">
    <source>
        <dbReference type="ARBA" id="ARBA00023125"/>
    </source>
</evidence>
<evidence type="ECO:0000313" key="6">
    <source>
        <dbReference type="Proteomes" id="UP001162811"/>
    </source>
</evidence>
<dbReference type="SUPFAM" id="SSF46689">
    <property type="entry name" value="Homeodomain-like"/>
    <property type="match status" value="1"/>
</dbReference>
<reference evidence="5" key="2">
    <citation type="journal article" date="2023" name="Front. Microbiol.">
        <title>Ralstonia chuxiongensis sp. nov., Ralstonia mojiangensis sp. nov., and Ralstonia soli sp. nov., isolated from tobacco fields, are three novel species in the family Burkholderiaceae.</title>
        <authorList>
            <person name="Lu C.H."/>
            <person name="Zhang Y.Y."/>
            <person name="Jiang N."/>
            <person name="Chen W."/>
            <person name="Shao X."/>
            <person name="Zhao Z.M."/>
            <person name="Lu W.L."/>
            <person name="Hu X."/>
            <person name="Xi Y.X."/>
            <person name="Zou S.Y."/>
            <person name="Wei Q.J."/>
            <person name="Lin Z.L."/>
            <person name="Gong L."/>
            <person name="Gai X.T."/>
            <person name="Zhang L.Q."/>
            <person name="Li J.Y."/>
            <person name="Jin Y."/>
            <person name="Xia Z.Y."/>
        </authorList>
    </citation>
    <scope>NUCLEOTIDE SEQUENCE</scope>
    <source>
        <strain evidence="5">21MJYT02-11</strain>
    </source>
</reference>
<proteinExistence type="predicted"/>
<gene>
    <name evidence="5" type="ORF">NG900_02165</name>
</gene>
<dbReference type="Pfam" id="PF12833">
    <property type="entry name" value="HTH_18"/>
    <property type="match status" value="1"/>
</dbReference>
<sequence>MATLVRSAALTKYAEIASTLGVDPEQMARHVGADRSCLYMPDLRVPEPWIADMFEATARATQCQEVGLLVAELWRLSDFGPISLLLQHQPTLRHALAEIERYRHLLSDTVTMHVEESGGVAVVRILLMTGRPNPGRQAIELSVGVALALMRSLLGSAWKPRGVHFSHAAPNSHMVHSRVFGPKIEFDSEFDGIVLDQRDLDRPNPLADVALARYAKELLALQPRAGQESIAANARRAIHVLMPQGHSTIELVAPKLGLSSRTLQRRLEQEGEDFSSLVNEVRMELALRYLGDSRYPVSQVAMLLGFSQISSFSRWFTAQFGQPPSRWRHDAQGRTQG</sequence>
<keyword evidence="3" id="KW-0804">Transcription</keyword>
<dbReference type="InterPro" id="IPR018060">
    <property type="entry name" value="HTH_AraC"/>
</dbReference>
<evidence type="ECO:0000259" key="4">
    <source>
        <dbReference type="PROSITE" id="PS01124"/>
    </source>
</evidence>
<dbReference type="Pfam" id="PF12625">
    <property type="entry name" value="Arabinose_bd"/>
    <property type="match status" value="1"/>
</dbReference>
<dbReference type="EMBL" id="JAMXHT010000001">
    <property type="protein sequence ID" value="MCO5396996.1"/>
    <property type="molecule type" value="Genomic_DNA"/>
</dbReference>
<feature type="domain" description="HTH araC/xylS-type" evidence="4">
    <location>
        <begin position="232"/>
        <end position="330"/>
    </location>
</feature>
<dbReference type="InterPro" id="IPR009057">
    <property type="entry name" value="Homeodomain-like_sf"/>
</dbReference>
<name>A0ABT1AF53_9RALS</name>
<keyword evidence="2" id="KW-0238">DNA-binding</keyword>
<keyword evidence="6" id="KW-1185">Reference proteome</keyword>
<dbReference type="PROSITE" id="PS00041">
    <property type="entry name" value="HTH_ARAC_FAMILY_1"/>
    <property type="match status" value="1"/>
</dbReference>
<accession>A0ABT1AF53</accession>
<dbReference type="PROSITE" id="PS01124">
    <property type="entry name" value="HTH_ARAC_FAMILY_2"/>
    <property type="match status" value="1"/>
</dbReference>
<reference evidence="5" key="1">
    <citation type="submission" date="2022-06" db="EMBL/GenBank/DDBJ databases">
        <authorList>
            <person name="Lu C.-H."/>
        </authorList>
    </citation>
    <scope>NUCLEOTIDE SEQUENCE</scope>
    <source>
        <strain evidence="5">21MJYT02-11</strain>
    </source>
</reference>
<dbReference type="SMART" id="SM00342">
    <property type="entry name" value="HTH_ARAC"/>
    <property type="match status" value="1"/>
</dbReference>